<comment type="caution">
    <text evidence="2">The sequence shown here is derived from an EMBL/GenBank/DDBJ whole genome shotgun (WGS) entry which is preliminary data.</text>
</comment>
<keyword evidence="3" id="KW-1185">Reference proteome</keyword>
<feature type="compositionally biased region" description="Basic and acidic residues" evidence="1">
    <location>
        <begin position="147"/>
        <end position="162"/>
    </location>
</feature>
<dbReference type="AlphaFoldDB" id="A0ABD0PL58"/>
<organism evidence="2 3">
    <name type="scientific">Cirrhinus mrigala</name>
    <name type="common">Mrigala</name>
    <dbReference type="NCBI Taxonomy" id="683832"/>
    <lineage>
        <taxon>Eukaryota</taxon>
        <taxon>Metazoa</taxon>
        <taxon>Chordata</taxon>
        <taxon>Craniata</taxon>
        <taxon>Vertebrata</taxon>
        <taxon>Euteleostomi</taxon>
        <taxon>Actinopterygii</taxon>
        <taxon>Neopterygii</taxon>
        <taxon>Teleostei</taxon>
        <taxon>Ostariophysi</taxon>
        <taxon>Cypriniformes</taxon>
        <taxon>Cyprinidae</taxon>
        <taxon>Labeoninae</taxon>
        <taxon>Labeonini</taxon>
        <taxon>Cirrhinus</taxon>
    </lineage>
</organism>
<dbReference type="Proteomes" id="UP001529510">
    <property type="component" value="Unassembled WGS sequence"/>
</dbReference>
<feature type="region of interest" description="Disordered" evidence="1">
    <location>
        <begin position="147"/>
        <end position="201"/>
    </location>
</feature>
<feature type="compositionally biased region" description="Basic and acidic residues" evidence="1">
    <location>
        <begin position="59"/>
        <end position="73"/>
    </location>
</feature>
<evidence type="ECO:0000313" key="3">
    <source>
        <dbReference type="Proteomes" id="UP001529510"/>
    </source>
</evidence>
<protein>
    <submittedName>
        <fullName evidence="2">Uncharacterized protein</fullName>
    </submittedName>
</protein>
<feature type="compositionally biased region" description="Polar residues" evidence="1">
    <location>
        <begin position="76"/>
        <end position="100"/>
    </location>
</feature>
<accession>A0ABD0PL58</accession>
<dbReference type="EMBL" id="JAMKFB020000015">
    <property type="protein sequence ID" value="KAL0174765.1"/>
    <property type="molecule type" value="Genomic_DNA"/>
</dbReference>
<name>A0ABD0PL58_CIRMR</name>
<evidence type="ECO:0000313" key="2">
    <source>
        <dbReference type="EMBL" id="KAL0174765.1"/>
    </source>
</evidence>
<sequence length="327" mass="36593">MPNVNASESTSPPDGGIVEKPYETTPLTRSDGVSVTPVANSSNTQTNSQTEFAFLPDGSHLKTQQDVDPDGGKLDPSTQIQTDTNVKEVTSTCSTENTSQTERERVIRELSITSTSFIGPACRPEPSIEQELSEFYKELEEVDKVEVNADTKSGDQHDKPESDQSNGTNIPVVVTDHGRAYRPYPDPHERNQKDPKRWRPRLQCNTNDFGRGGYPEPWYPPPPWVSPDPSVQFFPPPTSGAVIMYPPDMRPQENIVFNSLHVNNNSWGPWERPPLPSNSIPDSLRNINHLHHTGSSIIMKMTNISILIMMLCPRIWKIYFGQVGKTK</sequence>
<feature type="region of interest" description="Disordered" evidence="1">
    <location>
        <begin position="1"/>
        <end position="103"/>
    </location>
</feature>
<feature type="compositionally biased region" description="Basic and acidic residues" evidence="1">
    <location>
        <begin position="185"/>
        <end position="197"/>
    </location>
</feature>
<proteinExistence type="predicted"/>
<feature type="compositionally biased region" description="Polar residues" evidence="1">
    <location>
        <begin position="25"/>
        <end position="51"/>
    </location>
</feature>
<gene>
    <name evidence="2" type="ORF">M9458_030733</name>
</gene>
<feature type="compositionally biased region" description="Polar residues" evidence="1">
    <location>
        <begin position="1"/>
        <end position="12"/>
    </location>
</feature>
<reference evidence="2 3" key="1">
    <citation type="submission" date="2024-05" db="EMBL/GenBank/DDBJ databases">
        <title>Genome sequencing and assembly of Indian major carp, Cirrhinus mrigala (Hamilton, 1822).</title>
        <authorList>
            <person name="Mohindra V."/>
            <person name="Chowdhury L.M."/>
            <person name="Lal K."/>
            <person name="Jena J.K."/>
        </authorList>
    </citation>
    <scope>NUCLEOTIDE SEQUENCE [LARGE SCALE GENOMIC DNA]</scope>
    <source>
        <strain evidence="2">CM1030</strain>
        <tissue evidence="2">Blood</tissue>
    </source>
</reference>
<evidence type="ECO:0000256" key="1">
    <source>
        <dbReference type="SAM" id="MobiDB-lite"/>
    </source>
</evidence>